<dbReference type="Pfam" id="PF04153">
    <property type="entry name" value="NOT2_3_5_C"/>
    <property type="match status" value="1"/>
</dbReference>
<feature type="region of interest" description="Disordered" evidence="4">
    <location>
        <begin position="1"/>
        <end position="190"/>
    </location>
</feature>
<sequence>MFQNQQNSARGAPLGGNRLQNGKLGSSSQWGFGGPMGGAPGLSNAQSRANGASMSSYSHTIGASQSQSSLNLEEFPSLSGAPQAQQNTSAQQMWSNPNLRTTQHSTIQRPQGQGVQQGQAGQVGNQQIQTPGHDDGVGSAPGQFSVGGDDYRFGGQAGVGQLSGSSQPQTGNIDEFPPLGGSGGDVAPDRRTGLIQNAAAYGANTSANAFPGLGQTRNGISSPTEGQQDRQMGSGLGSRGLNPSGASRTPFENLRGTATGLQDSNQRTGPTLGNLSNLAFIGSSPSNLPPVGQRPQQNQFEQNFGADNVGSPNTQVPQHKKLADMTDSERYGLPGLLSMIPLESPDYSSLAVGQDLTVLGLDLSRPDNSPLHPTFGSPFVESNAKPVIPPDFKLPAAYTVTNVPPLHTKVASFSAETLLAIFYQHPRDLIQEIAANELYNRDWRWHIKLQQWMMKDPDLPPPTRVSPKVERGWYLFFDVTNWRRERVRVLVFPDGRFGPDHNRHLHSWMIPPRSCGFRVRRALLRLSKVLREMTPIGAEPIPTPPMRFNLLARPHAQASCCRICGLIGHHSPNISNAAGCRTALLSLIHFWHDVAADVKFLYGASNKFNKAVAACKPRYEMRNEGTKPVPGDMETVLVDGVVRAWVRFLAFWGRVRAKAAVVLAEADIGVYEGVEERLNDFLLGGLTCEFEMAVVGLRFGALLIAQCPISLRIVSLLRRTRTRLWRTL</sequence>
<evidence type="ECO:0000256" key="3">
    <source>
        <dbReference type="ARBA" id="ARBA00023163"/>
    </source>
</evidence>
<accession>A0A6G1IDZ7</accession>
<name>A0A6G1IDZ7_9PLEO</name>
<keyword evidence="2" id="KW-0805">Transcription regulation</keyword>
<dbReference type="GO" id="GO:0030015">
    <property type="term" value="C:CCR4-NOT core complex"/>
    <property type="evidence" value="ECO:0007669"/>
    <property type="project" value="InterPro"/>
</dbReference>
<protein>
    <recommendedName>
        <fullName evidence="6">NOT2/NOT3/NOT5 C-terminal domain-containing protein</fullName>
    </recommendedName>
</protein>
<keyword evidence="5" id="KW-0472">Membrane</keyword>
<feature type="compositionally biased region" description="Polar residues" evidence="4">
    <location>
        <begin position="259"/>
        <end position="277"/>
    </location>
</feature>
<evidence type="ECO:0000256" key="5">
    <source>
        <dbReference type="SAM" id="Phobius"/>
    </source>
</evidence>
<evidence type="ECO:0000259" key="6">
    <source>
        <dbReference type="Pfam" id="PF04153"/>
    </source>
</evidence>
<feature type="compositionally biased region" description="Gly residues" evidence="4">
    <location>
        <begin position="31"/>
        <end position="40"/>
    </location>
</feature>
<feature type="compositionally biased region" description="Polar residues" evidence="4">
    <location>
        <begin position="18"/>
        <end position="30"/>
    </location>
</feature>
<feature type="compositionally biased region" description="Low complexity" evidence="4">
    <location>
        <begin position="111"/>
        <end position="129"/>
    </location>
</feature>
<feature type="compositionally biased region" description="Polar residues" evidence="4">
    <location>
        <begin position="215"/>
        <end position="231"/>
    </location>
</feature>
<reference evidence="7" key="1">
    <citation type="journal article" date="2020" name="Stud. Mycol.">
        <title>101 Dothideomycetes genomes: a test case for predicting lifestyles and emergence of pathogens.</title>
        <authorList>
            <person name="Haridas S."/>
            <person name="Albert R."/>
            <person name="Binder M."/>
            <person name="Bloem J."/>
            <person name="Labutti K."/>
            <person name="Salamov A."/>
            <person name="Andreopoulos B."/>
            <person name="Baker S."/>
            <person name="Barry K."/>
            <person name="Bills G."/>
            <person name="Bluhm B."/>
            <person name="Cannon C."/>
            <person name="Castanera R."/>
            <person name="Culley D."/>
            <person name="Daum C."/>
            <person name="Ezra D."/>
            <person name="Gonzalez J."/>
            <person name="Henrissat B."/>
            <person name="Kuo A."/>
            <person name="Liang C."/>
            <person name="Lipzen A."/>
            <person name="Lutzoni F."/>
            <person name="Magnuson J."/>
            <person name="Mondo S."/>
            <person name="Nolan M."/>
            <person name="Ohm R."/>
            <person name="Pangilinan J."/>
            <person name="Park H.-J."/>
            <person name="Ramirez L."/>
            <person name="Alfaro M."/>
            <person name="Sun H."/>
            <person name="Tritt A."/>
            <person name="Yoshinaga Y."/>
            <person name="Zwiers L.-H."/>
            <person name="Turgeon B."/>
            <person name="Goodwin S."/>
            <person name="Spatafora J."/>
            <person name="Crous P."/>
            <person name="Grigoriev I."/>
        </authorList>
    </citation>
    <scope>NUCLEOTIDE SEQUENCE</scope>
    <source>
        <strain evidence="7">CBS 122367</strain>
    </source>
</reference>
<feature type="transmembrane region" description="Helical" evidence="5">
    <location>
        <begin position="695"/>
        <end position="717"/>
    </location>
</feature>
<keyword evidence="5" id="KW-1133">Transmembrane helix</keyword>
<feature type="compositionally biased region" description="Polar residues" evidence="4">
    <location>
        <begin position="43"/>
        <end position="71"/>
    </location>
</feature>
<dbReference type="GO" id="GO:0006355">
    <property type="term" value="P:regulation of DNA-templated transcription"/>
    <property type="evidence" value="ECO:0007669"/>
    <property type="project" value="InterPro"/>
</dbReference>
<dbReference type="InterPro" id="IPR040168">
    <property type="entry name" value="Not2/3/5"/>
</dbReference>
<dbReference type="InterPro" id="IPR038635">
    <property type="entry name" value="CCR4-NOT_su2/3/5_C_sf"/>
</dbReference>
<feature type="compositionally biased region" description="Polar residues" evidence="4">
    <location>
        <begin position="80"/>
        <end position="110"/>
    </location>
</feature>
<evidence type="ECO:0000313" key="7">
    <source>
        <dbReference type="EMBL" id="KAF2676436.1"/>
    </source>
</evidence>
<evidence type="ECO:0000256" key="2">
    <source>
        <dbReference type="ARBA" id="ARBA00023015"/>
    </source>
</evidence>
<gene>
    <name evidence="7" type="ORF">K458DRAFT_322129</name>
</gene>
<dbReference type="Gene3D" id="2.30.30.1020">
    <property type="entry name" value="CCR4-NOT complex subunit 2/3/5, C-terminal domain"/>
    <property type="match status" value="1"/>
</dbReference>
<dbReference type="Proteomes" id="UP000799291">
    <property type="component" value="Unassembled WGS sequence"/>
</dbReference>
<dbReference type="OrthoDB" id="25391at2759"/>
<feature type="compositionally biased region" description="Polar residues" evidence="4">
    <location>
        <begin position="162"/>
        <end position="172"/>
    </location>
</feature>
<dbReference type="GO" id="GO:0000289">
    <property type="term" value="P:nuclear-transcribed mRNA poly(A) tail shortening"/>
    <property type="evidence" value="ECO:0007669"/>
    <property type="project" value="UniProtKB-ARBA"/>
</dbReference>
<feature type="region of interest" description="Disordered" evidence="4">
    <location>
        <begin position="206"/>
        <end position="297"/>
    </location>
</feature>
<keyword evidence="3" id="KW-0804">Transcription</keyword>
<evidence type="ECO:0000256" key="4">
    <source>
        <dbReference type="SAM" id="MobiDB-lite"/>
    </source>
</evidence>
<dbReference type="PANTHER" id="PTHR23326">
    <property type="entry name" value="CCR4 NOT-RELATED"/>
    <property type="match status" value="1"/>
</dbReference>
<organism evidence="7 8">
    <name type="scientific">Lentithecium fluviatile CBS 122367</name>
    <dbReference type="NCBI Taxonomy" id="1168545"/>
    <lineage>
        <taxon>Eukaryota</taxon>
        <taxon>Fungi</taxon>
        <taxon>Dikarya</taxon>
        <taxon>Ascomycota</taxon>
        <taxon>Pezizomycotina</taxon>
        <taxon>Dothideomycetes</taxon>
        <taxon>Pleosporomycetidae</taxon>
        <taxon>Pleosporales</taxon>
        <taxon>Massarineae</taxon>
        <taxon>Lentitheciaceae</taxon>
        <taxon>Lentithecium</taxon>
    </lineage>
</organism>
<dbReference type="EMBL" id="MU005635">
    <property type="protein sequence ID" value="KAF2676436.1"/>
    <property type="molecule type" value="Genomic_DNA"/>
</dbReference>
<keyword evidence="8" id="KW-1185">Reference proteome</keyword>
<dbReference type="AlphaFoldDB" id="A0A6G1IDZ7"/>
<comment type="similarity">
    <text evidence="1">Belongs to the CNOT2/3/5 family.</text>
</comment>
<evidence type="ECO:0000256" key="1">
    <source>
        <dbReference type="ARBA" id="ARBA00007682"/>
    </source>
</evidence>
<feature type="domain" description="NOT2/NOT3/NOT5 C-terminal" evidence="6">
    <location>
        <begin position="373"/>
        <end position="488"/>
    </location>
</feature>
<evidence type="ECO:0000313" key="8">
    <source>
        <dbReference type="Proteomes" id="UP000799291"/>
    </source>
</evidence>
<dbReference type="InterPro" id="IPR007282">
    <property type="entry name" value="NOT2/3/5_C"/>
</dbReference>
<proteinExistence type="inferred from homology"/>
<keyword evidence="5" id="KW-0812">Transmembrane</keyword>